<feature type="compositionally biased region" description="Basic and acidic residues" evidence="1">
    <location>
        <begin position="51"/>
        <end position="61"/>
    </location>
</feature>
<proteinExistence type="predicted"/>
<accession>A0A8T0G8G0</accession>
<evidence type="ECO:0000256" key="1">
    <source>
        <dbReference type="SAM" id="MobiDB-lite"/>
    </source>
</evidence>
<reference evidence="2" key="1">
    <citation type="submission" date="2020-06" db="EMBL/GenBank/DDBJ databases">
        <title>WGS assembly of Ceratodon purpureus strain R40.</title>
        <authorList>
            <person name="Carey S.B."/>
            <person name="Jenkins J."/>
            <person name="Shu S."/>
            <person name="Lovell J.T."/>
            <person name="Sreedasyam A."/>
            <person name="Maumus F."/>
            <person name="Tiley G.P."/>
            <person name="Fernandez-Pozo N."/>
            <person name="Barry K."/>
            <person name="Chen C."/>
            <person name="Wang M."/>
            <person name="Lipzen A."/>
            <person name="Daum C."/>
            <person name="Saski C.A."/>
            <person name="Payton A.C."/>
            <person name="Mcbreen J.C."/>
            <person name="Conrad R.E."/>
            <person name="Kollar L.M."/>
            <person name="Olsson S."/>
            <person name="Huttunen S."/>
            <person name="Landis J.B."/>
            <person name="Wickett N.J."/>
            <person name="Johnson M.G."/>
            <person name="Rensing S.A."/>
            <person name="Grimwood J."/>
            <person name="Schmutz J."/>
            <person name="Mcdaniel S.F."/>
        </authorList>
    </citation>
    <scope>NUCLEOTIDE SEQUENCE</scope>
    <source>
        <strain evidence="2">R40</strain>
    </source>
</reference>
<keyword evidence="3" id="KW-1185">Reference proteome</keyword>
<feature type="region of interest" description="Disordered" evidence="1">
    <location>
        <begin position="36"/>
        <end position="64"/>
    </location>
</feature>
<feature type="region of interest" description="Disordered" evidence="1">
    <location>
        <begin position="325"/>
        <end position="354"/>
    </location>
</feature>
<feature type="region of interest" description="Disordered" evidence="1">
    <location>
        <begin position="701"/>
        <end position="722"/>
    </location>
</feature>
<dbReference type="AlphaFoldDB" id="A0A8T0G8G0"/>
<gene>
    <name evidence="2" type="ORF">KC19_12G143700</name>
</gene>
<sequence length="722" mass="82943">MATEGGEDGEGEGEEVIIPIELQPWSDFEFFYQKTKEGLPKEEEAGEDSTNEEKEKEKIEGETPNEEIVSWNEYTPHQLSIIFTNGPIELLHRGWARLERGITLSFDNDNPKLDKLNHWDPFELKDEGKRLYHSYSPVILDTKSGNFEVLAFFPPRHNRKQTQGCWYTMPSLAFLPIGIKRIIGGDGGLLICDGGMLWTGVLEESGELSPFTARPPLVLGGRPVPIEQEKWLREIYLPGQSIMLICNPITQEFMYLPPFNRTMTLNAKAACIRYLDFAELRPPTPPPEEPSNAELDALDGASGSEGIEEIVQRASRRGTILEKKLSRKMSMSSGGSMMRRTSRHANLDDELDELDDMKKAKRTSRRRSSTYASEDVHLSEEVEKIIEGRFQRLWRLYFECFGRIPVVVPPPTRHYIVVVIGYQQEMKFDGYEDNRIVCCVYKSKEQDKWSYIRPIPCPSKTMLNNVGRTSLAMLTSLHNTDWMAVCFGAIVLGNIKEAIEKEERKYRAFVKSEYKIHADLMETPAIFFVSVVPEDDTALVFPFVPEGYDENELACPVVLQPFGVKSPELIVALTRKPYWADRLILFQIEFEHDDFSENPRPTGRFLWISETPPCVYHNLFYTEKHTNKPFESSAGNGLICIKSTDGQRLGIYDMYTARWWIEDFHKFRPMRRKARPFQLMDISSWEPSFRQRVEYDSKYIGGRPDPVVEGEDGANTEEAVKK</sequence>
<feature type="compositionally biased region" description="Low complexity" evidence="1">
    <location>
        <begin position="328"/>
        <end position="339"/>
    </location>
</feature>
<dbReference type="EMBL" id="CM026433">
    <property type="protein sequence ID" value="KAG0555095.1"/>
    <property type="molecule type" value="Genomic_DNA"/>
</dbReference>
<comment type="caution">
    <text evidence="2">The sequence shown here is derived from an EMBL/GenBank/DDBJ whole genome shotgun (WGS) entry which is preliminary data.</text>
</comment>
<dbReference type="EMBL" id="CM026433">
    <property type="protein sequence ID" value="KAG0555096.1"/>
    <property type="molecule type" value="Genomic_DNA"/>
</dbReference>
<protein>
    <submittedName>
        <fullName evidence="2">Uncharacterized protein</fullName>
    </submittedName>
</protein>
<name>A0A8T0G8G0_CERPU</name>
<dbReference type="Proteomes" id="UP000822688">
    <property type="component" value="Chromosome 12"/>
</dbReference>
<evidence type="ECO:0000313" key="2">
    <source>
        <dbReference type="EMBL" id="KAG0555095.1"/>
    </source>
</evidence>
<organism evidence="2 3">
    <name type="scientific">Ceratodon purpureus</name>
    <name type="common">Fire moss</name>
    <name type="synonym">Dicranum purpureum</name>
    <dbReference type="NCBI Taxonomy" id="3225"/>
    <lineage>
        <taxon>Eukaryota</taxon>
        <taxon>Viridiplantae</taxon>
        <taxon>Streptophyta</taxon>
        <taxon>Embryophyta</taxon>
        <taxon>Bryophyta</taxon>
        <taxon>Bryophytina</taxon>
        <taxon>Bryopsida</taxon>
        <taxon>Dicranidae</taxon>
        <taxon>Pseudoditrichales</taxon>
        <taxon>Ditrichaceae</taxon>
        <taxon>Ceratodon</taxon>
    </lineage>
</organism>
<evidence type="ECO:0000313" key="3">
    <source>
        <dbReference type="Proteomes" id="UP000822688"/>
    </source>
</evidence>